<proteinExistence type="predicted"/>
<protein>
    <submittedName>
        <fullName evidence="1">Uncharacterized protein</fullName>
    </submittedName>
</protein>
<evidence type="ECO:0000313" key="2">
    <source>
        <dbReference type="Proteomes" id="UP001151760"/>
    </source>
</evidence>
<evidence type="ECO:0000313" key="1">
    <source>
        <dbReference type="EMBL" id="GJT38230.1"/>
    </source>
</evidence>
<sequence>MMVSKVLQGNCSLELLHVDAGTLVVIKKAGKKRSESENIQSNLKGGFLGLECGTQFVVATANHTEGTLRIRVLHHIANSDCKGLLRVRALKDIANSDTIGFIVNSDVKEICEFEDN</sequence>
<keyword evidence="2" id="KW-1185">Reference proteome</keyword>
<dbReference type="EMBL" id="BQNB010015288">
    <property type="protein sequence ID" value="GJT38230.1"/>
    <property type="molecule type" value="Genomic_DNA"/>
</dbReference>
<accession>A0ABQ5DGT7</accession>
<dbReference type="Proteomes" id="UP001151760">
    <property type="component" value="Unassembled WGS sequence"/>
</dbReference>
<name>A0ABQ5DGT7_9ASTR</name>
<reference evidence="1" key="1">
    <citation type="journal article" date="2022" name="Int. J. Mol. Sci.">
        <title>Draft Genome of Tanacetum Coccineum: Genomic Comparison of Closely Related Tanacetum-Family Plants.</title>
        <authorList>
            <person name="Yamashiro T."/>
            <person name="Shiraishi A."/>
            <person name="Nakayama K."/>
            <person name="Satake H."/>
        </authorList>
    </citation>
    <scope>NUCLEOTIDE SEQUENCE</scope>
</reference>
<reference evidence="1" key="2">
    <citation type="submission" date="2022-01" db="EMBL/GenBank/DDBJ databases">
        <authorList>
            <person name="Yamashiro T."/>
            <person name="Shiraishi A."/>
            <person name="Satake H."/>
            <person name="Nakayama K."/>
        </authorList>
    </citation>
    <scope>NUCLEOTIDE SEQUENCE</scope>
</reference>
<organism evidence="1 2">
    <name type="scientific">Tanacetum coccineum</name>
    <dbReference type="NCBI Taxonomy" id="301880"/>
    <lineage>
        <taxon>Eukaryota</taxon>
        <taxon>Viridiplantae</taxon>
        <taxon>Streptophyta</taxon>
        <taxon>Embryophyta</taxon>
        <taxon>Tracheophyta</taxon>
        <taxon>Spermatophyta</taxon>
        <taxon>Magnoliopsida</taxon>
        <taxon>eudicotyledons</taxon>
        <taxon>Gunneridae</taxon>
        <taxon>Pentapetalae</taxon>
        <taxon>asterids</taxon>
        <taxon>campanulids</taxon>
        <taxon>Asterales</taxon>
        <taxon>Asteraceae</taxon>
        <taxon>Asteroideae</taxon>
        <taxon>Anthemideae</taxon>
        <taxon>Anthemidinae</taxon>
        <taxon>Tanacetum</taxon>
    </lineage>
</organism>
<gene>
    <name evidence="1" type="ORF">Tco_0938095</name>
</gene>
<comment type="caution">
    <text evidence="1">The sequence shown here is derived from an EMBL/GenBank/DDBJ whole genome shotgun (WGS) entry which is preliminary data.</text>
</comment>